<dbReference type="OrthoDB" id="1600564at2759"/>
<evidence type="ECO:0000256" key="1">
    <source>
        <dbReference type="ARBA" id="ARBA00022801"/>
    </source>
</evidence>
<dbReference type="PANTHER" id="PTHR46020:SF4">
    <property type="entry name" value="OS04G0650200 PROTEIN"/>
    <property type="match status" value="1"/>
</dbReference>
<comment type="caution">
    <text evidence="4">The sequence shown here is derived from an EMBL/GenBank/DDBJ whole genome shotgun (WGS) entry which is preliminary data.</text>
</comment>
<dbReference type="EMBL" id="JANBTW010000041">
    <property type="protein sequence ID" value="KAJ2676233.1"/>
    <property type="molecule type" value="Genomic_DNA"/>
</dbReference>
<dbReference type="InterPro" id="IPR036514">
    <property type="entry name" value="SGNH_hydro_sf"/>
</dbReference>
<evidence type="ECO:0000313" key="4">
    <source>
        <dbReference type="EMBL" id="KAJ2676233.1"/>
    </source>
</evidence>
<gene>
    <name evidence="4" type="ORF">GGI25_003620</name>
</gene>
<name>A0A9W8G6T1_9FUNG</name>
<dbReference type="SUPFAM" id="SSF52266">
    <property type="entry name" value="SGNH hydrolase"/>
    <property type="match status" value="1"/>
</dbReference>
<dbReference type="InterPro" id="IPR001087">
    <property type="entry name" value="GDSL"/>
</dbReference>
<dbReference type="Proteomes" id="UP001151518">
    <property type="component" value="Unassembled WGS sequence"/>
</dbReference>
<evidence type="ECO:0000256" key="2">
    <source>
        <dbReference type="ARBA" id="ARBA00023098"/>
    </source>
</evidence>
<dbReference type="Gene3D" id="3.40.50.1110">
    <property type="entry name" value="SGNH hydrolase"/>
    <property type="match status" value="1"/>
</dbReference>
<dbReference type="GO" id="GO:0016788">
    <property type="term" value="F:hydrolase activity, acting on ester bonds"/>
    <property type="evidence" value="ECO:0007669"/>
    <property type="project" value="InterPro"/>
</dbReference>
<evidence type="ECO:0000256" key="3">
    <source>
        <dbReference type="SAM" id="SignalP"/>
    </source>
</evidence>
<dbReference type="AlphaFoldDB" id="A0A9W8G6T1"/>
<protein>
    <submittedName>
        <fullName evidence="4">Uncharacterized protein</fullName>
    </submittedName>
</protein>
<keyword evidence="2" id="KW-0443">Lipid metabolism</keyword>
<keyword evidence="3" id="KW-0732">Signal</keyword>
<feature type="chain" id="PRO_5040884278" evidence="3">
    <location>
        <begin position="24"/>
        <end position="374"/>
    </location>
</feature>
<accession>A0A9W8G6T1</accession>
<organism evidence="4 5">
    <name type="scientific">Coemansia spiralis</name>
    <dbReference type="NCBI Taxonomy" id="417178"/>
    <lineage>
        <taxon>Eukaryota</taxon>
        <taxon>Fungi</taxon>
        <taxon>Fungi incertae sedis</taxon>
        <taxon>Zoopagomycota</taxon>
        <taxon>Kickxellomycotina</taxon>
        <taxon>Kickxellomycetes</taxon>
        <taxon>Kickxellales</taxon>
        <taxon>Kickxellaceae</taxon>
        <taxon>Coemansia</taxon>
    </lineage>
</organism>
<reference evidence="4" key="1">
    <citation type="submission" date="2022-07" db="EMBL/GenBank/DDBJ databases">
        <title>Phylogenomic reconstructions and comparative analyses of Kickxellomycotina fungi.</title>
        <authorList>
            <person name="Reynolds N.K."/>
            <person name="Stajich J.E."/>
            <person name="Barry K."/>
            <person name="Grigoriev I.V."/>
            <person name="Crous P."/>
            <person name="Smith M.E."/>
        </authorList>
    </citation>
    <scope>NUCLEOTIDE SEQUENCE</scope>
    <source>
        <strain evidence="4">NRRL 3115</strain>
    </source>
</reference>
<proteinExistence type="predicted"/>
<dbReference type="GO" id="GO:0006629">
    <property type="term" value="P:lipid metabolic process"/>
    <property type="evidence" value="ECO:0007669"/>
    <property type="project" value="UniProtKB-KW"/>
</dbReference>
<keyword evidence="1" id="KW-0378">Hydrolase</keyword>
<dbReference type="PANTHER" id="PTHR46020">
    <property type="entry name" value="OSJNBB0059K02.9 PROTEIN"/>
    <property type="match status" value="1"/>
</dbReference>
<dbReference type="CDD" id="cd01846">
    <property type="entry name" value="fatty_acyltransferase_like"/>
    <property type="match status" value="1"/>
</dbReference>
<evidence type="ECO:0000313" key="5">
    <source>
        <dbReference type="Proteomes" id="UP001151518"/>
    </source>
</evidence>
<dbReference type="Pfam" id="PF00657">
    <property type="entry name" value="Lipase_GDSL"/>
    <property type="match status" value="1"/>
</dbReference>
<sequence length="374" mass="39674">MQLKVGALLASTGAFFFASAAVAAPVATTANFIVLGNSLSDNGNTGALLHTTAYWDGRFSNSYVWDEYTAKLLGMNLVNLAYGGATSNNAISPVVQNGITIPSLHDQVNMLLAKYPSPSQFHLENDVIQIEIGGNDIFAAIDGLLNGTLSLQTFAMEVGQSIASDIQTLVDAGYKNIDLWNLPVIQKTPMVVSNPTYSAYAGAVVATMNSAIKQLVETVAENNKAKTQGIHVFDLFSLMTAALEPQVLAALKITDSTDACYTTVNNVVNVCSNPDVHFFYDDIHPASRMHYLWGVSAAVLTRNPNAQLGVNELLSLISTFNIGQSDRNDNLIVDGITSSESAAVPPGSTATEAAPTATATAVPTYSTIYVNKCH</sequence>
<feature type="signal peptide" evidence="3">
    <location>
        <begin position="1"/>
        <end position="23"/>
    </location>
</feature>